<name>A0A327VXP5_9BACT</name>
<dbReference type="Gene3D" id="3.90.1140.10">
    <property type="entry name" value="Cyclic phosphodiesterase"/>
    <property type="match status" value="1"/>
</dbReference>
<dbReference type="Pfam" id="PF13563">
    <property type="entry name" value="2_5_RNA_ligase2"/>
    <property type="match status" value="1"/>
</dbReference>
<evidence type="ECO:0000313" key="2">
    <source>
        <dbReference type="Proteomes" id="UP000249819"/>
    </source>
</evidence>
<keyword evidence="2" id="KW-1185">Reference proteome</keyword>
<accession>A0A327VXP5</accession>
<dbReference type="InterPro" id="IPR009097">
    <property type="entry name" value="Cyclic_Pdiesterase"/>
</dbReference>
<dbReference type="Proteomes" id="UP000249819">
    <property type="component" value="Unassembled WGS sequence"/>
</dbReference>
<dbReference type="OrthoDB" id="793003at2"/>
<keyword evidence="1" id="KW-0436">Ligase</keyword>
<dbReference type="SUPFAM" id="SSF55144">
    <property type="entry name" value="LigT-like"/>
    <property type="match status" value="1"/>
</dbReference>
<dbReference type="AlphaFoldDB" id="A0A327VXP5"/>
<dbReference type="GO" id="GO:0016874">
    <property type="term" value="F:ligase activity"/>
    <property type="evidence" value="ECO:0007669"/>
    <property type="project" value="UniProtKB-KW"/>
</dbReference>
<protein>
    <submittedName>
        <fullName evidence="1">2'-5' RNA ligase</fullName>
    </submittedName>
</protein>
<dbReference type="EMBL" id="QLMA01000008">
    <property type="protein sequence ID" value="RAJ76532.1"/>
    <property type="molecule type" value="Genomic_DNA"/>
</dbReference>
<dbReference type="RefSeq" id="WP_111594263.1">
    <property type="nucleotide sequence ID" value="NZ_QLMA01000008.1"/>
</dbReference>
<comment type="caution">
    <text evidence="1">The sequence shown here is derived from an EMBL/GenBank/DDBJ whole genome shotgun (WGS) entry which is preliminary data.</text>
</comment>
<organism evidence="1 2">
    <name type="scientific">Chitinophaga dinghuensis</name>
    <dbReference type="NCBI Taxonomy" id="1539050"/>
    <lineage>
        <taxon>Bacteria</taxon>
        <taxon>Pseudomonadati</taxon>
        <taxon>Bacteroidota</taxon>
        <taxon>Chitinophagia</taxon>
        <taxon>Chitinophagales</taxon>
        <taxon>Chitinophagaceae</taxon>
        <taxon>Chitinophaga</taxon>
    </lineage>
</organism>
<proteinExistence type="predicted"/>
<sequence length="163" mass="18839">MIITLQLDAAAQQYFNALRAAHFPAHANYLDAHLTLFYKLPDTIPVIDIDLQNFAMRTPMELQVTGLFHFGQGVAYTLQSTELTAMHTDMQQRWEPWLIRQDKQPLHPHITIQNKVTAHKAALLYESLMESFTPFTVQALGLHTWRYLKGPWKPLTYYPFGVV</sequence>
<reference evidence="1 2" key="1">
    <citation type="submission" date="2018-06" db="EMBL/GenBank/DDBJ databases">
        <title>Genomic Encyclopedia of Archaeal and Bacterial Type Strains, Phase II (KMG-II): from individual species to whole genera.</title>
        <authorList>
            <person name="Goeker M."/>
        </authorList>
    </citation>
    <scope>NUCLEOTIDE SEQUENCE [LARGE SCALE GENOMIC DNA]</scope>
    <source>
        <strain evidence="1 2">DSM 29821</strain>
    </source>
</reference>
<gene>
    <name evidence="1" type="ORF">CLV59_10851</name>
</gene>
<evidence type="ECO:0000313" key="1">
    <source>
        <dbReference type="EMBL" id="RAJ76532.1"/>
    </source>
</evidence>